<dbReference type="ExpressionAtlas" id="A0A1Y8EH08">
    <property type="expression patterns" value="baseline and differential"/>
</dbReference>
<name>A0A1Y8EH08_HUMAN</name>
<dbReference type="EMBL" id="AP000974">
    <property type="status" value="NOT_ANNOTATED_CDS"/>
    <property type="molecule type" value="Genomic_DNA"/>
</dbReference>
<sequence>MSKSVPA</sequence>
<dbReference type="ChiTaRS" id="SYTL2">
    <property type="organism name" value="human"/>
</dbReference>
<dbReference type="Ensembl" id="ENST00000533577.1">
    <property type="protein sequence ID" value="ENSP00000434621.1"/>
    <property type="gene ID" value="ENSG00000137501.19"/>
</dbReference>
<proteinExistence type="predicted"/>
<dbReference type="OpenTargets" id="ENSG00000137501"/>
<reference evidence="1" key="5">
    <citation type="submission" date="2025-09" db="UniProtKB">
        <authorList>
            <consortium name="Ensembl"/>
        </authorList>
    </citation>
    <scope>IDENTIFICATION</scope>
</reference>
<evidence type="ECO:0000313" key="1">
    <source>
        <dbReference type="Ensembl" id="ENSP00000434621.1"/>
    </source>
</evidence>
<gene>
    <name evidence="1" type="primary">SYTL2</name>
</gene>
<dbReference type="VEuPathDB" id="HostDB:ENSG00000137501"/>
<organism evidence="1 2">
    <name type="scientific">Homo sapiens</name>
    <name type="common">Human</name>
    <dbReference type="NCBI Taxonomy" id="9606"/>
    <lineage>
        <taxon>Eukaryota</taxon>
        <taxon>Metazoa</taxon>
        <taxon>Chordata</taxon>
        <taxon>Craniata</taxon>
        <taxon>Vertebrata</taxon>
        <taxon>Euteleostomi</taxon>
        <taxon>Mammalia</taxon>
        <taxon>Eutheria</taxon>
        <taxon>Euarchontoglires</taxon>
        <taxon>Primates</taxon>
        <taxon>Haplorrhini</taxon>
        <taxon>Catarrhini</taxon>
        <taxon>Hominidae</taxon>
        <taxon>Homo</taxon>
    </lineage>
</organism>
<reference evidence="1" key="4">
    <citation type="submission" date="2025-08" db="UniProtKB">
        <authorList>
            <consortium name="Ensembl"/>
        </authorList>
    </citation>
    <scope>IDENTIFICATION</scope>
</reference>
<evidence type="ECO:0000313" key="2">
    <source>
        <dbReference type="Proteomes" id="UP000005640"/>
    </source>
</evidence>
<dbReference type="Antibodypedia" id="49544">
    <property type="antibodies" value="71 antibodies from 12 providers"/>
</dbReference>
<dbReference type="Proteomes" id="UP000005640">
    <property type="component" value="Chromosome 11"/>
</dbReference>
<keyword evidence="2" id="KW-1185">Reference proteome</keyword>
<reference evidence="1 2" key="2">
    <citation type="journal article" date="2004" name="Nature">
        <title>Finishing the euchromatic sequence of the human genome.</title>
        <authorList>
            <consortium name="International Human Genome Sequencing Consortium"/>
        </authorList>
    </citation>
    <scope>NUCLEOTIDE SEQUENCE [LARGE SCALE GENOMIC DNA]</scope>
</reference>
<dbReference type="HGNC" id="HGNC:15585">
    <property type="gene designation" value="SYTL2"/>
</dbReference>
<accession>A0A1Y8EH08</accession>
<dbReference type="Ensembl" id="ENST00000533577.1">
    <property type="protein sequence ID" value="ENSP00000434621.1"/>
    <property type="gene ID" value="ENSG00000137501.18"/>
</dbReference>
<reference evidence="1 2" key="3">
    <citation type="journal article" date="2006" name="Nature">
        <title>Human chromosome 11 DNA sequence and analysis including novel gene identification.</title>
        <authorList>
            <person name="Taylor T.D."/>
            <person name="Noguchi H."/>
            <person name="Totoki Y."/>
            <person name="Toyoda A."/>
            <person name="Kuroki Y."/>
            <person name="Dewar K."/>
            <person name="Lloyd C."/>
            <person name="Itoh T."/>
            <person name="Takeda T."/>
            <person name="Kim D.W."/>
            <person name="She X."/>
            <person name="Barlow K.F."/>
            <person name="Bloom T."/>
            <person name="Bruford E."/>
            <person name="Chang J.L."/>
            <person name="Cuomo C.A."/>
            <person name="Eichler E."/>
            <person name="FitzGerald M.G."/>
            <person name="Jaffe D.B."/>
            <person name="LaButti K."/>
            <person name="Nicol R."/>
            <person name="Park H.S."/>
            <person name="Seaman C."/>
            <person name="Sougnez C."/>
            <person name="Yang X."/>
            <person name="Zimmer A.R."/>
            <person name="Zody M.C."/>
            <person name="Birren B.W."/>
            <person name="Nusbaum C."/>
            <person name="Fujiyama A."/>
            <person name="Hattori M."/>
            <person name="Rogers J."/>
            <person name="Lander E.S."/>
            <person name="Sakaki Y."/>
        </authorList>
    </citation>
    <scope>NUCLEOTIDE SEQUENCE [LARGE SCALE GENOMIC DNA]</scope>
</reference>
<reference evidence="1 2" key="1">
    <citation type="journal article" date="2001" name="Nature">
        <title>Initial sequencing and analysis of the human genome.</title>
        <authorList>
            <consortium name="International Human Genome Sequencing Consortium"/>
            <person name="Lander E.S."/>
            <person name="Linton L.M."/>
            <person name="Birren B."/>
            <person name="Nusbaum C."/>
            <person name="Zody M.C."/>
            <person name="Baldwin J."/>
            <person name="Devon K."/>
            <person name="Dewar K."/>
            <person name="Doyle M."/>
            <person name="FitzHugh W."/>
            <person name="Funke R."/>
            <person name="Gage D."/>
            <person name="Harris K."/>
            <person name="Heaford A."/>
            <person name="Howland J."/>
            <person name="Kann L."/>
            <person name="Lehoczky J."/>
            <person name="LeVine R."/>
            <person name="McEwan P."/>
            <person name="McKernan K."/>
            <person name="Meldrim J."/>
            <person name="Mesirov J.P."/>
            <person name="Miranda C."/>
            <person name="Morris W."/>
            <person name="Naylor J."/>
            <person name="Raymond C."/>
            <person name="Rosetti M."/>
            <person name="Santos R."/>
            <person name="Sheridan A."/>
            <person name="Sougnez C."/>
            <person name="Stange-Thomann N."/>
            <person name="Stojanovic N."/>
            <person name="Subramanian A."/>
            <person name="Wyman D."/>
            <person name="Rogers J."/>
            <person name="Sulston J."/>
            <person name="Ainscough R."/>
            <person name="Beck S."/>
            <person name="Bentley D."/>
            <person name="Burton J."/>
            <person name="Clee C."/>
            <person name="Carter N."/>
            <person name="Coulson A."/>
            <person name="Deadman R."/>
            <person name="Deloukas P."/>
            <person name="Dunham A."/>
            <person name="Dunham I."/>
            <person name="Durbin R."/>
            <person name="French L."/>
            <person name="Grafham D."/>
            <person name="Gregory S."/>
            <person name="Hubbard T."/>
            <person name="Humphray S."/>
            <person name="Hunt A."/>
            <person name="Jones M."/>
            <person name="Lloyd C."/>
            <person name="McMurray A."/>
            <person name="Matthews L."/>
            <person name="Mercer S."/>
            <person name="Milne S."/>
            <person name="Mullikin J.C."/>
            <person name="Mungall A."/>
            <person name="Plumb R."/>
            <person name="Ross M."/>
            <person name="Shownkeen R."/>
            <person name="Sims S."/>
            <person name="Waterston R.H."/>
            <person name="Wilson R.K."/>
            <person name="Hillier L.W."/>
            <person name="McPherson J.D."/>
            <person name="Marra M.A."/>
            <person name="Mardis E.R."/>
            <person name="Fulton L.A."/>
            <person name="Chinwalla A.T."/>
            <person name="Pepin K.H."/>
            <person name="Gish W.R."/>
            <person name="Chissoe S.L."/>
            <person name="Wendl M.C."/>
            <person name="Delehaunty K.D."/>
            <person name="Miner T.L."/>
            <person name="Delehaunty A."/>
            <person name="Kramer J.B."/>
            <person name="Cook L.L."/>
            <person name="Fulton R.S."/>
            <person name="Johnson D.L."/>
            <person name="Minx P.J."/>
            <person name="Clifton S.W."/>
            <person name="Hawkins T."/>
            <person name="Branscomb E."/>
            <person name="Predki P."/>
            <person name="Richardson P."/>
            <person name="Wenning S."/>
            <person name="Slezak T."/>
            <person name="Doggett N."/>
            <person name="Cheng J.F."/>
            <person name="Olsen A."/>
            <person name="Lucas S."/>
            <person name="Elkin C."/>
            <person name="Uberbacher E."/>
            <person name="Frazier M."/>
            <person name="Gibbs R.A."/>
            <person name="Muzny D.M."/>
            <person name="Scherer S.E."/>
            <person name="Bouck J.B."/>
            <person name="Sodergren E.J."/>
            <person name="Worley K.C."/>
            <person name="Rives C.M."/>
            <person name="Gorrell J.H."/>
            <person name="Metzker M.L."/>
            <person name="Naylor S.L."/>
            <person name="Kucherlapati R.S."/>
            <person name="Nelson D.L."/>
            <person name="Weinstock G.M."/>
            <person name="Sakaki Y."/>
            <person name="Fujiyama A."/>
            <person name="Hattori M."/>
            <person name="Yada T."/>
            <person name="Toyoda A."/>
            <person name="Itoh T."/>
            <person name="Kawagoe C."/>
            <person name="Watanabe H."/>
            <person name="Totoki Y."/>
            <person name="Taylor T."/>
            <person name="Weissenbach J."/>
            <person name="Heilig R."/>
            <person name="Saurin W."/>
            <person name="Artiguenave F."/>
            <person name="Brottier P."/>
            <person name="Bruls T."/>
            <person name="Pelletier E."/>
            <person name="Robert C."/>
            <person name="Wincker P."/>
            <person name="Smith D.R."/>
            <person name="Doucette-Stamm L."/>
            <person name="Rubenfield M."/>
            <person name="Weinstock K."/>
            <person name="Lee H.M."/>
            <person name="Dubois J."/>
            <person name="Rosenthal A."/>
            <person name="Platzer M."/>
            <person name="Nyakatura G."/>
            <person name="Taudien S."/>
            <person name="Rump A."/>
            <person name="Yang H."/>
            <person name="Yu J."/>
            <person name="Wang J."/>
            <person name="Huang G."/>
            <person name="Gu J."/>
            <person name="Hood L."/>
            <person name="Rowen L."/>
            <person name="Madan A."/>
            <person name="Qin S."/>
            <person name="Davis R.W."/>
            <person name="Federspiel N.A."/>
            <person name="Abola A.P."/>
            <person name="Proctor M.J."/>
            <person name="Myers R.M."/>
            <person name="Schmutz J."/>
            <person name="Dickson M."/>
            <person name="Grimwood J."/>
            <person name="Cox D.R."/>
            <person name="Olson M.V."/>
            <person name="Kaul R."/>
            <person name="Raymond C."/>
            <person name="Shimizu N."/>
            <person name="Kawasaki K."/>
            <person name="Minoshima S."/>
            <person name="Evans G.A."/>
            <person name="Athanasiou M."/>
            <person name="Schultz R."/>
            <person name="Roe B.A."/>
            <person name="Chen F."/>
            <person name="Pan H."/>
            <person name="Ramser J."/>
            <person name="Lehrach H."/>
            <person name="Reinhardt R."/>
            <person name="McCombie W.R."/>
            <person name="de la Bastide M."/>
            <person name="Dedhia N."/>
            <person name="Blocker H."/>
            <person name="Hornischer K."/>
            <person name="Nordsiek G."/>
            <person name="Agarwala R."/>
            <person name="Aravind L."/>
            <person name="Bailey J.A."/>
            <person name="Bateman A."/>
            <person name="Batzoglou S."/>
            <person name="Birney E."/>
            <person name="Bork P."/>
            <person name="Brown D.G."/>
            <person name="Burge C.B."/>
            <person name="Cerutti L."/>
            <person name="Chen H.C."/>
            <person name="Church D."/>
            <person name="Clamp M."/>
            <person name="Copley R.R."/>
            <person name="Doerks T."/>
            <person name="Eddy S.R."/>
            <person name="Eichler E.E."/>
            <person name="Furey T.S."/>
            <person name="Galagan J."/>
            <person name="Gilbert J.G."/>
            <person name="Harmon C."/>
            <person name="Hayashizaki Y."/>
            <person name="Haussler D."/>
            <person name="Hermjakob H."/>
            <person name="Hokamp K."/>
            <person name="Jang W."/>
            <person name="Johnson L.S."/>
            <person name="Jones T.A."/>
            <person name="Kasif S."/>
            <person name="Kaspryzk A."/>
            <person name="Kennedy S."/>
            <person name="Kent W.J."/>
            <person name="Kitts P."/>
            <person name="Koonin E.V."/>
            <person name="Korf I."/>
            <person name="Kulp D."/>
            <person name="Lancet D."/>
            <person name="Lowe T.M."/>
            <person name="McLysaght A."/>
            <person name="Mikkelsen T."/>
            <person name="Moran J.V."/>
            <person name="Mulder N."/>
            <person name="Pollara V.J."/>
            <person name="Ponting C.P."/>
            <person name="Schuler G."/>
            <person name="Schultz J."/>
            <person name="Slater G."/>
            <person name="Smit A.F."/>
            <person name="Stupka E."/>
            <person name="Szustakowski J."/>
            <person name="Thierry-Mieg D."/>
            <person name="Thierry-Mieg J."/>
            <person name="Wagner L."/>
            <person name="Wallis J."/>
            <person name="Wheeler R."/>
            <person name="Williams A."/>
            <person name="Wolf Y.I."/>
            <person name="Wolfe K.H."/>
            <person name="Yang S.P."/>
            <person name="Yeh R.F."/>
            <person name="Collins F."/>
            <person name="Guyer M.S."/>
            <person name="Peterson J."/>
            <person name="Felsenfeld A."/>
            <person name="Wetterstrand K.A."/>
            <person name="Patrinos A."/>
            <person name="Morgan M.J."/>
            <person name="de Jong P."/>
            <person name="Catanese J.J."/>
            <person name="Osoegawa K."/>
            <person name="Shizuya H."/>
            <person name="Choi S."/>
            <person name="Chen Y.J."/>
        </authorList>
    </citation>
    <scope>NUCLEOTIDE SEQUENCE [LARGE SCALE GENOMIC DNA]</scope>
</reference>
<dbReference type="Bgee" id="ENSG00000137501">
    <property type="expression patterns" value="Expressed in saphenous vein and 177 other cell types or tissues"/>
</dbReference>
<dbReference type="GeneTree" id="ENSGT00940000155843"/>
<dbReference type="EMBL" id="KF455426">
    <property type="status" value="NOT_ANNOTATED_CDS"/>
    <property type="molecule type" value="Genomic_DNA"/>
</dbReference>
<feature type="non-terminal residue" evidence="1">
    <location>
        <position position="7"/>
    </location>
</feature>
<dbReference type="OrthoDB" id="195679at2759"/>
<dbReference type="EMBL" id="AP000642">
    <property type="status" value="NOT_ANNOTATED_CDS"/>
    <property type="molecule type" value="Genomic_DNA"/>
</dbReference>
<protein>
    <submittedName>
        <fullName evidence="1">Synaptotagmin like 2</fullName>
    </submittedName>
</protein>